<keyword evidence="10" id="KW-0934">Plastid</keyword>
<protein>
    <recommendedName>
        <fullName evidence="6 7">Small ribosomal subunit protein uS7c</fullName>
    </recommendedName>
</protein>
<dbReference type="Gene3D" id="1.10.455.10">
    <property type="entry name" value="Ribosomal protein S7 domain"/>
    <property type="match status" value="1"/>
</dbReference>
<accession>A0A0E3TKJ3</accession>
<comment type="subunit">
    <text evidence="7">Part of the 30S ribosomal subunit.</text>
</comment>
<feature type="domain" description="Small ribosomal subunit protein uS7" evidence="9">
    <location>
        <begin position="2"/>
        <end position="149"/>
    </location>
</feature>
<evidence type="ECO:0000256" key="1">
    <source>
        <dbReference type="ARBA" id="ARBA00007151"/>
    </source>
</evidence>
<dbReference type="InterPro" id="IPR000235">
    <property type="entry name" value="Ribosomal_uS7"/>
</dbReference>
<geneLocation type="chloroplast" evidence="10"/>
<dbReference type="GO" id="GO:0009507">
    <property type="term" value="C:chloroplast"/>
    <property type="evidence" value="ECO:0007669"/>
    <property type="project" value="UniProtKB-SubCell"/>
</dbReference>
<keyword evidence="5 7" id="KW-0687">Ribonucleoprotein</keyword>
<evidence type="ECO:0000256" key="4">
    <source>
        <dbReference type="ARBA" id="ARBA00022980"/>
    </source>
</evidence>
<dbReference type="InterPro" id="IPR005717">
    <property type="entry name" value="Ribosomal_uS7_bac/org-type"/>
</dbReference>
<evidence type="ECO:0000256" key="8">
    <source>
        <dbReference type="RuleBase" id="RU003619"/>
    </source>
</evidence>
<keyword evidence="2 7" id="KW-0699">rRNA-binding</keyword>
<dbReference type="GO" id="GO:0006412">
    <property type="term" value="P:translation"/>
    <property type="evidence" value="ECO:0007669"/>
    <property type="project" value="UniProtKB-UniRule"/>
</dbReference>
<evidence type="ECO:0000256" key="5">
    <source>
        <dbReference type="ARBA" id="ARBA00023274"/>
    </source>
</evidence>
<dbReference type="FunFam" id="1.10.455.10:FF:000001">
    <property type="entry name" value="30S ribosomal protein S7"/>
    <property type="match status" value="1"/>
</dbReference>
<gene>
    <name evidence="7 10" type="primary">rps7</name>
</gene>
<dbReference type="Pfam" id="PF00177">
    <property type="entry name" value="Ribosomal_S7"/>
    <property type="match status" value="1"/>
</dbReference>
<dbReference type="PROSITE" id="PS00052">
    <property type="entry name" value="RIBOSOMAL_S7"/>
    <property type="match status" value="1"/>
</dbReference>
<comment type="function">
    <text evidence="7">One of the primary rRNA binding proteins, it binds directly to 16S rRNA where it nucleates assembly of the head domain of the 30S subunit.</text>
</comment>
<evidence type="ECO:0000256" key="2">
    <source>
        <dbReference type="ARBA" id="ARBA00022730"/>
    </source>
</evidence>
<proteinExistence type="inferred from homology"/>
<sequence>MSRRHRAKKRIISPDPYYDSILVHMLVNRIMKDGKKTLAYKIVYQTMELISEKTEQNSLQILEQAIENVKPLVEVKAQRIGGSAYQVPIEVNSERGTVLAIQWILSAARNRAGNSSVLKLTNEILDAFAKTGGAIKRRTEVHRMAEANKAFAKFRF</sequence>
<dbReference type="PIRSF" id="PIRSF002122">
    <property type="entry name" value="RPS7p_RPS7a_RPS5e_RPS7o"/>
    <property type="match status" value="1"/>
</dbReference>
<dbReference type="HAMAP" id="MF_00480_B">
    <property type="entry name" value="Ribosomal_uS7_B"/>
    <property type="match status" value="1"/>
</dbReference>
<keyword evidence="10" id="KW-0150">Chloroplast</keyword>
<dbReference type="InterPro" id="IPR020606">
    <property type="entry name" value="Ribosomal_uS7_CS"/>
</dbReference>
<dbReference type="AlphaFoldDB" id="A0A0E3TKJ3"/>
<keyword evidence="4 7" id="KW-0689">Ribosomal protein</keyword>
<evidence type="ECO:0000256" key="6">
    <source>
        <dbReference type="ARBA" id="ARBA00035151"/>
    </source>
</evidence>
<evidence type="ECO:0000313" key="10">
    <source>
        <dbReference type="EMBL" id="AKC35190.1"/>
    </source>
</evidence>
<evidence type="ECO:0000256" key="7">
    <source>
        <dbReference type="HAMAP-Rule" id="MF_00480"/>
    </source>
</evidence>
<comment type="similarity">
    <text evidence="1 7 8">Belongs to the universal ribosomal protein uS7 family.</text>
</comment>
<evidence type="ECO:0000259" key="9">
    <source>
        <dbReference type="Pfam" id="PF00177"/>
    </source>
</evidence>
<dbReference type="GO" id="GO:0015935">
    <property type="term" value="C:small ribosomal subunit"/>
    <property type="evidence" value="ECO:0007669"/>
    <property type="project" value="InterPro"/>
</dbReference>
<dbReference type="EMBL" id="KP720616">
    <property type="protein sequence ID" value="AKC35190.1"/>
    <property type="molecule type" value="Genomic_DNA"/>
</dbReference>
<dbReference type="InterPro" id="IPR023798">
    <property type="entry name" value="Ribosomal_uS7_dom"/>
</dbReference>
<name>A0A0E3TKJ3_9CHLO</name>
<dbReference type="PANTHER" id="PTHR11205">
    <property type="entry name" value="RIBOSOMAL PROTEIN S7"/>
    <property type="match status" value="1"/>
</dbReference>
<dbReference type="GO" id="GO:0003735">
    <property type="term" value="F:structural constituent of ribosome"/>
    <property type="evidence" value="ECO:0007669"/>
    <property type="project" value="InterPro"/>
</dbReference>
<keyword evidence="3 7" id="KW-0694">RNA-binding</keyword>
<dbReference type="SUPFAM" id="SSF47973">
    <property type="entry name" value="Ribosomal protein S7"/>
    <property type="match status" value="1"/>
</dbReference>
<organism evidence="10">
    <name type="scientific">Ulva sp. UNA00071828</name>
    <dbReference type="NCBI Taxonomy" id="1641711"/>
    <lineage>
        <taxon>Eukaryota</taxon>
        <taxon>Viridiplantae</taxon>
        <taxon>Chlorophyta</taxon>
        <taxon>core chlorophytes</taxon>
        <taxon>Ulvophyceae</taxon>
        <taxon>OUU clade</taxon>
        <taxon>Ulvales</taxon>
        <taxon>Ulvaceae</taxon>
        <taxon>Ulva</taxon>
    </lineage>
</organism>
<dbReference type="GO" id="GO:0019843">
    <property type="term" value="F:rRNA binding"/>
    <property type="evidence" value="ECO:0007669"/>
    <property type="project" value="UniProtKB-UniRule"/>
</dbReference>
<reference evidence="10" key="1">
    <citation type="journal article" date="2015" name="PLoS ONE">
        <title>The Complete Chloroplast and Mitochondrial Genomes of the Green Macroalga Ulva sp. UNA00071828 (Ulvophyceae, Chlorophyta).</title>
        <authorList>
            <person name="Melton J.T.III."/>
            <person name="Leliaert F."/>
            <person name="Tronholm A."/>
            <person name="Lopez-Bautista J.M."/>
        </authorList>
    </citation>
    <scope>NUCLEOTIDE SEQUENCE</scope>
</reference>
<dbReference type="CDD" id="cd14871">
    <property type="entry name" value="uS7_Chloroplast"/>
    <property type="match status" value="1"/>
</dbReference>
<dbReference type="InterPro" id="IPR036823">
    <property type="entry name" value="Ribosomal_uS7_dom_sf"/>
</dbReference>
<dbReference type="NCBIfam" id="TIGR01029">
    <property type="entry name" value="rpsG_bact"/>
    <property type="match status" value="1"/>
</dbReference>
<comment type="subcellular location">
    <subcellularLocation>
        <location evidence="7">Plastid</location>
        <location evidence="7">Chloroplast</location>
    </subcellularLocation>
</comment>
<evidence type="ECO:0000256" key="3">
    <source>
        <dbReference type="ARBA" id="ARBA00022884"/>
    </source>
</evidence>